<dbReference type="KEGG" id="roz:CBI38_33730"/>
<keyword evidence="2" id="KW-1185">Reference proteome</keyword>
<gene>
    <name evidence="1" type="ORF">CBI38_33730</name>
</gene>
<reference evidence="1 2" key="1">
    <citation type="submission" date="2017-05" db="EMBL/GenBank/DDBJ databases">
        <title>Isolation of Rhodococcus sp. S2-17 biodegrading of BP-3.</title>
        <authorList>
            <person name="Lee Y."/>
            <person name="Kim K.H."/>
            <person name="Chun B.H."/>
            <person name="Jung H.S."/>
            <person name="Jeon C.O."/>
        </authorList>
    </citation>
    <scope>NUCLEOTIDE SEQUENCE [LARGE SCALE GENOMIC DNA]</scope>
    <source>
        <strain evidence="1 2">S2-17</strain>
        <plasmid evidence="2">prb98</plasmid>
    </source>
</reference>
<dbReference type="EMBL" id="CP021355">
    <property type="protein sequence ID" value="AWK76385.1"/>
    <property type="molecule type" value="Genomic_DNA"/>
</dbReference>
<keyword evidence="1" id="KW-0614">Plasmid</keyword>
<name>A0A2S2C697_9NOCA</name>
<proteinExistence type="predicted"/>
<dbReference type="AlphaFoldDB" id="A0A2S2C697"/>
<sequence length="150" mass="16485">MTDDFAPREASVTPGDQLVANRARHAIATFKADNPAEFLELVREFDGRAANIAVFGTGRMNVRVTHDDVTIDPGLGDGENASGAIYMETAQAIMQGQITPLQAYFRGDIIVRAPSEDLHRAYGFFVKFAELALTSGAMREHFDNFRADFT</sequence>
<accession>A0A2S2C697</accession>
<evidence type="ECO:0008006" key="3">
    <source>
        <dbReference type="Google" id="ProtNLM"/>
    </source>
</evidence>
<evidence type="ECO:0000313" key="2">
    <source>
        <dbReference type="Proteomes" id="UP000245711"/>
    </source>
</evidence>
<evidence type="ECO:0000313" key="1">
    <source>
        <dbReference type="EMBL" id="AWK76385.1"/>
    </source>
</evidence>
<dbReference type="Proteomes" id="UP000245711">
    <property type="component" value="Plasmid pRB98"/>
</dbReference>
<geneLocation type="plasmid" evidence="2">
    <name>prb98</name>
</geneLocation>
<organism evidence="1 2">
    <name type="scientific">Rhodococcus oxybenzonivorans</name>
    <dbReference type="NCBI Taxonomy" id="1990687"/>
    <lineage>
        <taxon>Bacteria</taxon>
        <taxon>Bacillati</taxon>
        <taxon>Actinomycetota</taxon>
        <taxon>Actinomycetes</taxon>
        <taxon>Mycobacteriales</taxon>
        <taxon>Nocardiaceae</taxon>
        <taxon>Rhodococcus</taxon>
    </lineage>
</organism>
<protein>
    <recommendedName>
        <fullName evidence="3">SCP2 domain-containing protein</fullName>
    </recommendedName>
</protein>
<dbReference type="OrthoDB" id="5196030at2"/>
<dbReference type="RefSeq" id="WP_109335839.1">
    <property type="nucleotide sequence ID" value="NZ_CP021355.1"/>
</dbReference>